<gene>
    <name evidence="10" type="primary">pstA</name>
    <name evidence="10" type="ORF">ENN52_08285</name>
</gene>
<keyword evidence="4 8" id="KW-1003">Cell membrane</keyword>
<keyword evidence="7 8" id="KW-0472">Membrane</keyword>
<dbReference type="GO" id="GO:0005315">
    <property type="term" value="F:phosphate transmembrane transporter activity"/>
    <property type="evidence" value="ECO:0007669"/>
    <property type="project" value="InterPro"/>
</dbReference>
<dbReference type="GO" id="GO:0035435">
    <property type="term" value="P:phosphate ion transmembrane transport"/>
    <property type="evidence" value="ECO:0007669"/>
    <property type="project" value="InterPro"/>
</dbReference>
<reference evidence="10" key="1">
    <citation type="journal article" date="2020" name="mSystems">
        <title>Genome- and Community-Level Interaction Insights into Carbon Utilization and Element Cycling Functions of Hydrothermarchaeota in Hydrothermal Sediment.</title>
        <authorList>
            <person name="Zhou Z."/>
            <person name="Liu Y."/>
            <person name="Xu W."/>
            <person name="Pan J."/>
            <person name="Luo Z.H."/>
            <person name="Li M."/>
        </authorList>
    </citation>
    <scope>NUCLEOTIDE SEQUENCE</scope>
    <source>
        <strain evidence="10">SpSt-1183</strain>
    </source>
</reference>
<dbReference type="AlphaFoldDB" id="A0A831M285"/>
<feature type="transmembrane region" description="Helical" evidence="8">
    <location>
        <begin position="104"/>
        <end position="129"/>
    </location>
</feature>
<evidence type="ECO:0000256" key="1">
    <source>
        <dbReference type="ARBA" id="ARBA00004651"/>
    </source>
</evidence>
<evidence type="ECO:0000259" key="9">
    <source>
        <dbReference type="PROSITE" id="PS50928"/>
    </source>
</evidence>
<accession>A0A831M285</accession>
<dbReference type="PROSITE" id="PS50928">
    <property type="entry name" value="ABC_TM1"/>
    <property type="match status" value="1"/>
</dbReference>
<dbReference type="InterPro" id="IPR035906">
    <property type="entry name" value="MetI-like_sf"/>
</dbReference>
<name>A0A831M285_9EURY</name>
<protein>
    <recommendedName>
        <fullName evidence="8">Phosphate transport system permease protein PstA</fullName>
    </recommendedName>
</protein>
<evidence type="ECO:0000256" key="4">
    <source>
        <dbReference type="ARBA" id="ARBA00022475"/>
    </source>
</evidence>
<evidence type="ECO:0000256" key="2">
    <source>
        <dbReference type="ARBA" id="ARBA00007069"/>
    </source>
</evidence>
<proteinExistence type="inferred from homology"/>
<comment type="caution">
    <text evidence="10">The sequence shown here is derived from an EMBL/GenBank/DDBJ whole genome shotgun (WGS) entry which is preliminary data.</text>
</comment>
<dbReference type="PANTHER" id="PTHR43470:SF3">
    <property type="entry name" value="PHOSPHATE TRANSPORT SYSTEM PERMEASE PROTEIN PSTA-RELATED"/>
    <property type="match status" value="1"/>
</dbReference>
<evidence type="ECO:0000256" key="7">
    <source>
        <dbReference type="ARBA" id="ARBA00023136"/>
    </source>
</evidence>
<comment type="subcellular location">
    <subcellularLocation>
        <location evidence="1 8">Cell membrane</location>
        <topology evidence="1 8">Multi-pass membrane protein</topology>
    </subcellularLocation>
</comment>
<feature type="transmembrane region" description="Helical" evidence="8">
    <location>
        <begin position="135"/>
        <end position="153"/>
    </location>
</feature>
<organism evidence="10">
    <name type="scientific">Methanofollis liminatans</name>
    <dbReference type="NCBI Taxonomy" id="2201"/>
    <lineage>
        <taxon>Archaea</taxon>
        <taxon>Methanobacteriati</taxon>
        <taxon>Methanobacteriota</taxon>
        <taxon>Stenosarchaea group</taxon>
        <taxon>Methanomicrobia</taxon>
        <taxon>Methanomicrobiales</taxon>
        <taxon>Methanomicrobiaceae</taxon>
        <taxon>Methanofollis</taxon>
    </lineage>
</organism>
<feature type="transmembrane region" description="Helical" evidence="8">
    <location>
        <begin position="55"/>
        <end position="83"/>
    </location>
</feature>
<keyword evidence="3" id="KW-0813">Transport</keyword>
<evidence type="ECO:0000256" key="8">
    <source>
        <dbReference type="RuleBase" id="RU363043"/>
    </source>
</evidence>
<evidence type="ECO:0000313" key="10">
    <source>
        <dbReference type="EMBL" id="HDS64093.1"/>
    </source>
</evidence>
<evidence type="ECO:0000256" key="6">
    <source>
        <dbReference type="ARBA" id="ARBA00022989"/>
    </source>
</evidence>
<keyword evidence="5 8" id="KW-0812">Transmembrane</keyword>
<dbReference type="Proteomes" id="UP000885648">
    <property type="component" value="Unassembled WGS sequence"/>
</dbReference>
<feature type="transmembrane region" description="Helical" evidence="8">
    <location>
        <begin position="186"/>
        <end position="207"/>
    </location>
</feature>
<dbReference type="PANTHER" id="PTHR43470">
    <property type="entry name" value="PHOSPHATE TRANSPORT SYSTEM PERMEASE PROTEIN PSTA-RELATED"/>
    <property type="match status" value="1"/>
</dbReference>
<dbReference type="InterPro" id="IPR000515">
    <property type="entry name" value="MetI-like"/>
</dbReference>
<feature type="transmembrane region" description="Helical" evidence="8">
    <location>
        <begin position="269"/>
        <end position="291"/>
    </location>
</feature>
<keyword evidence="6 8" id="KW-1133">Transmembrane helix</keyword>
<dbReference type="GO" id="GO:0005886">
    <property type="term" value="C:plasma membrane"/>
    <property type="evidence" value="ECO:0007669"/>
    <property type="project" value="UniProtKB-SubCell"/>
</dbReference>
<dbReference type="NCBIfam" id="TIGR00974">
    <property type="entry name" value="3a0107s02c"/>
    <property type="match status" value="1"/>
</dbReference>
<dbReference type="CDD" id="cd06261">
    <property type="entry name" value="TM_PBP2"/>
    <property type="match status" value="1"/>
</dbReference>
<comment type="similarity">
    <text evidence="2 8">Belongs to the binding-protein-dependent transport system permease family. CysTW subfamily.</text>
</comment>
<dbReference type="Pfam" id="PF00528">
    <property type="entry name" value="BPD_transp_1"/>
    <property type="match status" value="1"/>
</dbReference>
<dbReference type="InterPro" id="IPR005672">
    <property type="entry name" value="Phosphate_PstA"/>
</dbReference>
<sequence length="296" mass="31681">MKKRYLIERGALLISAACAVLASLMLFLIVGKIAIDAVPSLTWYFLTTPESMTPGLGQGIANAIVGTITISLCATILAIPLGVMTAIHLQRYARDTLMTRGFRFFIEVMSGTPSIVVGIFGLLVLVYYLKPLFGGFSLIAGSIGLAILIMPVIERATEDAIAAVPSSLEEGSYALGASKWQTIRGITLPTALSGIVTGIILAFGRAAEESAVVILTAGYSQFMPEVAVKANEKLLLGYKIYPFNDVIGTLPYSVYHAYENSNVVPVSNAFAAAFVLIVIVLLVNLTAKAVLWRCRR</sequence>
<evidence type="ECO:0000256" key="5">
    <source>
        <dbReference type="ARBA" id="ARBA00022692"/>
    </source>
</evidence>
<feature type="domain" description="ABC transmembrane type-1" evidence="9">
    <location>
        <begin position="64"/>
        <end position="287"/>
    </location>
</feature>
<feature type="transmembrane region" description="Helical" evidence="8">
    <location>
        <begin position="12"/>
        <end position="35"/>
    </location>
</feature>
<evidence type="ECO:0000256" key="3">
    <source>
        <dbReference type="ARBA" id="ARBA00022448"/>
    </source>
</evidence>
<dbReference type="SUPFAM" id="SSF161098">
    <property type="entry name" value="MetI-like"/>
    <property type="match status" value="1"/>
</dbReference>
<dbReference type="Gene3D" id="1.10.3720.10">
    <property type="entry name" value="MetI-like"/>
    <property type="match status" value="1"/>
</dbReference>
<dbReference type="EMBL" id="DSBY01000335">
    <property type="protein sequence ID" value="HDS64093.1"/>
    <property type="molecule type" value="Genomic_DNA"/>
</dbReference>